<keyword evidence="7" id="KW-1185">Reference proteome</keyword>
<dbReference type="PANTHER" id="PTHR21700">
    <property type="entry name" value="TRANSTHYRETIN-LIKE FAMILY PROTEIN-RELATED"/>
    <property type="match status" value="1"/>
</dbReference>
<proteinExistence type="inferred from homology"/>
<evidence type="ECO:0000256" key="1">
    <source>
        <dbReference type="ARBA" id="ARBA00004613"/>
    </source>
</evidence>
<evidence type="ECO:0000313" key="6">
    <source>
        <dbReference type="EMBL" id="CAI5456767.1"/>
    </source>
</evidence>
<feature type="signal peptide" evidence="5">
    <location>
        <begin position="1"/>
        <end position="18"/>
    </location>
</feature>
<dbReference type="GO" id="GO:0005576">
    <property type="term" value="C:extracellular region"/>
    <property type="evidence" value="ECO:0007669"/>
    <property type="project" value="UniProtKB-SubCell"/>
</dbReference>
<dbReference type="Gene3D" id="2.60.40.3330">
    <property type="match status" value="2"/>
</dbReference>
<keyword evidence="3" id="KW-0964">Secreted</keyword>
<evidence type="ECO:0000313" key="7">
    <source>
        <dbReference type="Proteomes" id="UP001152747"/>
    </source>
</evidence>
<dbReference type="Pfam" id="PF01060">
    <property type="entry name" value="TTR-52"/>
    <property type="match status" value="2"/>
</dbReference>
<dbReference type="Proteomes" id="UP001152747">
    <property type="component" value="Unassembled WGS sequence"/>
</dbReference>
<accession>A0A9P1J5N9</accession>
<dbReference type="InterPro" id="IPR001534">
    <property type="entry name" value="Transthyretin-like"/>
</dbReference>
<evidence type="ECO:0000256" key="3">
    <source>
        <dbReference type="ARBA" id="ARBA00022525"/>
    </source>
</evidence>
<evidence type="ECO:0000256" key="4">
    <source>
        <dbReference type="ARBA" id="ARBA00022729"/>
    </source>
</evidence>
<comment type="similarity">
    <text evidence="2">Belongs to the nematode transthyretin-like family.</text>
</comment>
<dbReference type="InterPro" id="IPR038479">
    <property type="entry name" value="Transthyretin-like_sf"/>
</dbReference>
<dbReference type="PANTHER" id="PTHR21700:SF114">
    <property type="entry name" value="TRANSTHYRETIN-LIKE FAMILY PROTEIN"/>
    <property type="match status" value="1"/>
</dbReference>
<dbReference type="EMBL" id="CANHGI010000006">
    <property type="protein sequence ID" value="CAI5456767.1"/>
    <property type="molecule type" value="Genomic_DNA"/>
</dbReference>
<comment type="subcellular location">
    <subcellularLocation>
        <location evidence="1">Secreted</location>
    </subcellularLocation>
</comment>
<evidence type="ECO:0000256" key="2">
    <source>
        <dbReference type="ARBA" id="ARBA00010112"/>
    </source>
</evidence>
<dbReference type="OrthoDB" id="5798901at2759"/>
<organism evidence="6 7">
    <name type="scientific">Caenorhabditis angaria</name>
    <dbReference type="NCBI Taxonomy" id="860376"/>
    <lineage>
        <taxon>Eukaryota</taxon>
        <taxon>Metazoa</taxon>
        <taxon>Ecdysozoa</taxon>
        <taxon>Nematoda</taxon>
        <taxon>Chromadorea</taxon>
        <taxon>Rhabditida</taxon>
        <taxon>Rhabditina</taxon>
        <taxon>Rhabditomorpha</taxon>
        <taxon>Rhabditoidea</taxon>
        <taxon>Rhabditidae</taxon>
        <taxon>Peloderinae</taxon>
        <taxon>Caenorhabditis</taxon>
    </lineage>
</organism>
<comment type="caution">
    <text evidence="6">The sequence shown here is derived from an EMBL/GenBank/DDBJ whole genome shotgun (WGS) entry which is preliminary data.</text>
</comment>
<name>A0A9P1J5N9_9PELO</name>
<dbReference type="GO" id="GO:0009986">
    <property type="term" value="C:cell surface"/>
    <property type="evidence" value="ECO:0007669"/>
    <property type="project" value="InterPro"/>
</dbReference>
<protein>
    <submittedName>
        <fullName evidence="6">Uncharacterized protein</fullName>
    </submittedName>
</protein>
<evidence type="ECO:0000256" key="5">
    <source>
        <dbReference type="SAM" id="SignalP"/>
    </source>
</evidence>
<dbReference type="AlphaFoldDB" id="A0A9P1J5N9"/>
<reference evidence="6" key="1">
    <citation type="submission" date="2022-11" db="EMBL/GenBank/DDBJ databases">
        <authorList>
            <person name="Kikuchi T."/>
        </authorList>
    </citation>
    <scope>NUCLEOTIDE SEQUENCE</scope>
    <source>
        <strain evidence="6">PS1010</strain>
    </source>
</reference>
<sequence length="281" mass="32041">MILKFFLFSLLFLNSALAFRTQSAGVKGRLVCGDKPVVGAHLKLFDEDNGPDPDDMLDQHILEEEENGLFQLSGSSRELTPIDPELRIYHDCNDHGSPCQREWVIRIPNKYITSGEQAEKYMDIGTLNLEIELDTKMRILVFLAVFLMEVTSIEIPEQHTGVQYYRVKGVLLCGDKPEKNVIVKLVDDDFGPDPDDDLAKGYTNENGEFELIGFTTELTTIDPHLKIYHDCNDGILPCQRRWKFELPNKYIYAKNETPKTLDIGTWNLESLLSGESRDCLH</sequence>
<gene>
    <name evidence="6" type="ORF">CAMP_LOCUS19404</name>
</gene>
<feature type="chain" id="PRO_5040127846" evidence="5">
    <location>
        <begin position="19"/>
        <end position="281"/>
    </location>
</feature>
<keyword evidence="4 5" id="KW-0732">Signal</keyword>